<gene>
    <name evidence="3" type="ORF">BLX24_09155</name>
</gene>
<evidence type="ECO:0000313" key="4">
    <source>
        <dbReference type="Proteomes" id="UP000181790"/>
    </source>
</evidence>
<proteinExistence type="predicted"/>
<reference evidence="3 4" key="1">
    <citation type="submission" date="2016-10" db="EMBL/GenBank/DDBJ databases">
        <title>Arsenicibacter rosenii gen. nov., sp. nov., an efficient arsenic-methylating bacterium isolated from an arsenic-contaminated paddy soil.</title>
        <authorList>
            <person name="Huang K."/>
        </authorList>
    </citation>
    <scope>NUCLEOTIDE SEQUENCE [LARGE SCALE GENOMIC DNA]</scope>
    <source>
        <strain evidence="3 4">SM-1</strain>
    </source>
</reference>
<accession>A0A1S2VLT2</accession>
<feature type="signal peptide" evidence="2">
    <location>
        <begin position="1"/>
        <end position="17"/>
    </location>
</feature>
<sequence>MKTGIIFALAASLFVGACTSNRPATSGRYDGPYGGRYEGRNDRRYDNDRFEERIQQYANELNLTRRQMRDLEQIQDRYNRRGLTADERNNAAAFQRLQQQKRRDLMAVLTPSQQNQLRDMLQRDRAYRQRRG</sequence>
<evidence type="ECO:0000313" key="3">
    <source>
        <dbReference type="EMBL" id="OIN59156.1"/>
    </source>
</evidence>
<evidence type="ECO:0000256" key="1">
    <source>
        <dbReference type="SAM" id="Coils"/>
    </source>
</evidence>
<dbReference type="EMBL" id="MORL01000004">
    <property type="protein sequence ID" value="OIN59156.1"/>
    <property type="molecule type" value="Genomic_DNA"/>
</dbReference>
<name>A0A1S2VLT2_9BACT</name>
<organism evidence="3 4">
    <name type="scientific">Arsenicibacter rosenii</name>
    <dbReference type="NCBI Taxonomy" id="1750698"/>
    <lineage>
        <taxon>Bacteria</taxon>
        <taxon>Pseudomonadati</taxon>
        <taxon>Bacteroidota</taxon>
        <taxon>Cytophagia</taxon>
        <taxon>Cytophagales</taxon>
        <taxon>Spirosomataceae</taxon>
        <taxon>Arsenicibacter</taxon>
    </lineage>
</organism>
<dbReference type="AlphaFoldDB" id="A0A1S2VLT2"/>
<evidence type="ECO:0000256" key="2">
    <source>
        <dbReference type="SAM" id="SignalP"/>
    </source>
</evidence>
<dbReference type="PROSITE" id="PS51257">
    <property type="entry name" value="PROKAR_LIPOPROTEIN"/>
    <property type="match status" value="1"/>
</dbReference>
<keyword evidence="1" id="KW-0175">Coiled coil</keyword>
<dbReference type="Proteomes" id="UP000181790">
    <property type="component" value="Unassembled WGS sequence"/>
</dbReference>
<dbReference type="OrthoDB" id="962934at2"/>
<protein>
    <recommendedName>
        <fullName evidence="5">Periplasmic heavy metal sensor</fullName>
    </recommendedName>
</protein>
<feature type="coiled-coil region" evidence="1">
    <location>
        <begin position="47"/>
        <end position="81"/>
    </location>
</feature>
<comment type="caution">
    <text evidence="3">The sequence shown here is derived from an EMBL/GenBank/DDBJ whole genome shotgun (WGS) entry which is preliminary data.</text>
</comment>
<evidence type="ECO:0008006" key="5">
    <source>
        <dbReference type="Google" id="ProtNLM"/>
    </source>
</evidence>
<keyword evidence="2" id="KW-0732">Signal</keyword>
<feature type="chain" id="PRO_5010269854" description="Periplasmic heavy metal sensor" evidence="2">
    <location>
        <begin position="18"/>
        <end position="132"/>
    </location>
</feature>
<keyword evidence="4" id="KW-1185">Reference proteome</keyword>
<dbReference type="RefSeq" id="WP_071502839.1">
    <property type="nucleotide sequence ID" value="NZ_MORL01000004.1"/>
</dbReference>